<dbReference type="Proteomes" id="UP000199137">
    <property type="component" value="Unassembled WGS sequence"/>
</dbReference>
<sequence length="703" mass="74735">MGPAPGAGMSVFGYLDRFSFKPGDEVACRFTSAGPVTADLVRLIHGDASPAGPGFRSEEIRAVPPVTAAGGEQPIHPGSFLRAEEVVPAGTAAVRLSVLAWPALPAAGTPQGLLSLTTADGSAVLSLALDETGHPHLRTGDGATAARLGRPLLKRRWYRLTATANQDSAELTAVPLDPVPGDEEPGRAVGPGLSLAGASGAVAAAVAALPRPIGCYHGKLERPEVRDGTGLTLASWAFEREMTGDRAIDVSGREKHGRLVNAPARAMTGPGWTGQTLDWRTAPEQYGAVHFHGDDLADAGWAAGALLRLPSDLRSGIYAVRLRSGGHTDHIPFAVRATGKPADVAFLLPTFTYLAYANEQTGDPAVMTHPLDVALREHPGFGKSLYDRHLDGSGICHSTALRPILTLRPDYRHWHYDAPRHFGADLYLADWLEHAGVEFDVLTDHDLHAEGAAAIEGYQVVLTGSHPEYHSSATLDALHGHVRAGRCLMYLGGNGFYWVTSSRPARPEIIEVRRSSGVRSWETAPGEGHHAGTGEPGGLWRHRGRSPNALTGVGMAAHGWSERGRGYLRTPASRDPRWAWVFDGIAEDVLGDFGLVMNGASGDELDRCDPALGSPPHTVVLATSQPHDENYHQAVEDVMEIRPGLSGPGNPAVRSDLVLVEHTSGGAVFSAGSIAFLGSLSHNRYRNPVSRLIANVLDNFRGR</sequence>
<accession>A0A1I5VDM5</accession>
<gene>
    <name evidence="3" type="ORF">SAMN05421854_108309</name>
</gene>
<name>A0A1I5VDM5_9PSEU</name>
<feature type="domain" description="N,N-dimethylformamidase beta subunit-like C-terminal" evidence="2">
    <location>
        <begin position="265"/>
        <end position="685"/>
    </location>
</feature>
<proteinExistence type="predicted"/>
<dbReference type="STRING" id="112413.SAMN05421854_108309"/>
<dbReference type="EMBL" id="FOWC01000008">
    <property type="protein sequence ID" value="SFQ05565.1"/>
    <property type="molecule type" value="Genomic_DNA"/>
</dbReference>
<dbReference type="Pfam" id="PF20254">
    <property type="entry name" value="DMFA2_C"/>
    <property type="match status" value="1"/>
</dbReference>
<protein>
    <submittedName>
        <fullName evidence="3">N,N-dimethylformamidase</fullName>
    </submittedName>
</protein>
<organism evidence="3 4">
    <name type="scientific">Amycolatopsis rubida</name>
    <dbReference type="NCBI Taxonomy" id="112413"/>
    <lineage>
        <taxon>Bacteria</taxon>
        <taxon>Bacillati</taxon>
        <taxon>Actinomycetota</taxon>
        <taxon>Actinomycetes</taxon>
        <taxon>Pseudonocardiales</taxon>
        <taxon>Pseudonocardiaceae</taxon>
        <taxon>Amycolatopsis</taxon>
    </lineage>
</organism>
<dbReference type="InterPro" id="IPR046540">
    <property type="entry name" value="DMFA2_C"/>
</dbReference>
<evidence type="ECO:0000259" key="2">
    <source>
        <dbReference type="Pfam" id="PF20254"/>
    </source>
</evidence>
<reference evidence="3 4" key="1">
    <citation type="submission" date="2016-10" db="EMBL/GenBank/DDBJ databases">
        <authorList>
            <person name="de Groot N.N."/>
        </authorList>
    </citation>
    <scope>NUCLEOTIDE SEQUENCE [LARGE SCALE GENOMIC DNA]</scope>
    <source>
        <strain evidence="3 4">DSM 44637</strain>
    </source>
</reference>
<dbReference type="AlphaFoldDB" id="A0A1I5VDM5"/>
<evidence type="ECO:0000313" key="4">
    <source>
        <dbReference type="Proteomes" id="UP000199137"/>
    </source>
</evidence>
<evidence type="ECO:0000256" key="1">
    <source>
        <dbReference type="SAM" id="MobiDB-lite"/>
    </source>
</evidence>
<feature type="region of interest" description="Disordered" evidence="1">
    <location>
        <begin position="520"/>
        <end position="540"/>
    </location>
</feature>
<evidence type="ECO:0000313" key="3">
    <source>
        <dbReference type="EMBL" id="SFQ05565.1"/>
    </source>
</evidence>